<feature type="region of interest" description="Disordered" evidence="1">
    <location>
        <begin position="232"/>
        <end position="266"/>
    </location>
</feature>
<proteinExistence type="predicted"/>
<dbReference type="Proteomes" id="UP000032135">
    <property type="component" value="Segment"/>
</dbReference>
<keyword evidence="3" id="KW-1185">Reference proteome</keyword>
<feature type="compositionally biased region" description="Basic and acidic residues" evidence="1">
    <location>
        <begin position="243"/>
        <end position="253"/>
    </location>
</feature>
<protein>
    <submittedName>
        <fullName evidence="2">Uncharacterized protein</fullName>
    </submittedName>
</protein>
<sequence>MSIPNLQIKDVGVRNIPQIYTPEWLREVPTVLPNLHPITSQIGTPIINIPGCVTYHKEQSTTGKLQDQLRQDDDRGTKVLCDSGTPSFTPIDYDASKIQYEYKAPVPVYKEPPPPEMPETEVPTNLPKAKTVQQECPTEIQAAKEPVGTVIGDQKIVEYKLIKNGDTVECVPIKIKVSIPDQIVGNIPTAGAVSATASIAVVATTSALLAKPLADLLLKVVKPAVKKVMKKLTSRGKHSRHLSLSERRTDRYRLQKGLPPLKRKLD</sequence>
<accession>A0A0C5AE25</accession>
<reference evidence="2 3" key="1">
    <citation type="submission" date="2014-11" db="EMBL/GenBank/DDBJ databases">
        <authorList>
            <person name="Fedida A."/>
            <person name="Lindell D."/>
        </authorList>
    </citation>
    <scope>NUCLEOTIDE SEQUENCE [LARGE SCALE GENOMIC DNA]</scope>
</reference>
<gene>
    <name evidence="2" type="ORF">PTIM40_165</name>
</gene>
<evidence type="ECO:0000256" key="1">
    <source>
        <dbReference type="SAM" id="MobiDB-lite"/>
    </source>
</evidence>
<dbReference type="RefSeq" id="YP_009188240.1">
    <property type="nucleotide sequence ID" value="NC_028663.1"/>
</dbReference>
<dbReference type="EMBL" id="KP211958">
    <property type="protein sequence ID" value="AJK27592.1"/>
    <property type="molecule type" value="Genomic_DNA"/>
</dbReference>
<organism evidence="2 3">
    <name type="scientific">Cyanophage P-TIM40</name>
    <dbReference type="NCBI Taxonomy" id="1589733"/>
    <lineage>
        <taxon>Viruses</taxon>
        <taxon>Duplodnaviria</taxon>
        <taxon>Heunggongvirae</taxon>
        <taxon>Uroviricota</taxon>
        <taxon>Caudoviricetes</taxon>
        <taxon>Pantevenvirales</taxon>
        <taxon>Kyanoviridae</taxon>
        <taxon>Libanvirus</taxon>
        <taxon>Libanvirus ptim40</taxon>
    </lineage>
</organism>
<dbReference type="GeneID" id="26516710"/>
<evidence type="ECO:0000313" key="3">
    <source>
        <dbReference type="Proteomes" id="UP000032135"/>
    </source>
</evidence>
<name>A0A0C5AE25_9CAUD</name>
<dbReference type="KEGG" id="vg:26516710"/>
<dbReference type="OrthoDB" id="9638at10239"/>
<feature type="compositionally biased region" description="Basic residues" evidence="1">
    <location>
        <begin position="232"/>
        <end position="241"/>
    </location>
</feature>
<evidence type="ECO:0000313" key="2">
    <source>
        <dbReference type="EMBL" id="AJK27592.1"/>
    </source>
</evidence>